<sequence length="738" mass="82456">MGSFSEEEYGFFDAQEDIASTSDASSDNIEVFDSTSSFINWVPPSLPYEVWVQSPGSVKERRVKFLEWMGLSSDQIVRETSLDIFSDVPGEVERIRETSLDIFSDVPGEVERIRETSGAVLRTSRFEDEFCFSRSSMSCWRNGYSNSSIELGSKDNSACRGGNPGMILECNADELGQDGKVSEGQEVAEESERTSCSSSSLSLQLMENQVEEVHNRAGILKRVKKVWLSRLRSMSCLVDRQGEADKLTDNENDAIVGHRAQRVKVRHCRKRLKELSALYMGQDIQAHEGAILAMKFSPDGQYLASAGEDGIVRVWNVVEDERSNEHDIPEIDPSCIYFTVNHLSELNPLFADKDKKSGSLRKTPDSACVIFPPKVFRILEKPLHEFHGHDGDILDLSWSRNNYLLSSSVDKTVRLWQVGCDHCLKVFSHSNYVTCVQFNPVDDNYFISGSIDGKVRIWGIPCCQVVDWSDIRDIVTAVCYRPDGQGGIVGSMTGNCRFYNISDNHLQLDAQICLHSKKKSPCRKITGFQFFPHNPSKVMVTCADSQVRILHGLNVVGKYAGQRNAGNQTSATFTSDGKHIVSVSEDSNVYIWNCGNQEEHVLSQAKKIRSFERFSTNVSIAIPWCGFKCDSLENESQFQAMDGKLPGTLPFSSPACFSLSQDSFLESIPKGSATWPEEKLPTSSPLAKPSTMHRSEYKFFKTSCQSTSSSHAWGMVIVTAGWDGRIRSFHNYGLPVPV</sequence>
<dbReference type="PROSITE" id="PS50294">
    <property type="entry name" value="WD_REPEATS_REGION"/>
    <property type="match status" value="3"/>
</dbReference>
<organism evidence="4 5">
    <name type="scientific">Prunus mume</name>
    <name type="common">Japanese apricot</name>
    <name type="synonym">Armeniaca mume</name>
    <dbReference type="NCBI Taxonomy" id="102107"/>
    <lineage>
        <taxon>Eukaryota</taxon>
        <taxon>Viridiplantae</taxon>
        <taxon>Streptophyta</taxon>
        <taxon>Embryophyta</taxon>
        <taxon>Tracheophyta</taxon>
        <taxon>Spermatophyta</taxon>
        <taxon>Magnoliopsida</taxon>
        <taxon>eudicotyledons</taxon>
        <taxon>Gunneridae</taxon>
        <taxon>Pentapetalae</taxon>
        <taxon>rosids</taxon>
        <taxon>fabids</taxon>
        <taxon>Rosales</taxon>
        <taxon>Rosaceae</taxon>
        <taxon>Amygdaloideae</taxon>
        <taxon>Amygdaleae</taxon>
        <taxon>Prunus</taxon>
    </lineage>
</organism>
<evidence type="ECO:0000256" key="2">
    <source>
        <dbReference type="ARBA" id="ARBA00022737"/>
    </source>
</evidence>
<dbReference type="SMART" id="SM00320">
    <property type="entry name" value="WD40"/>
    <property type="match status" value="7"/>
</dbReference>
<dbReference type="InterPro" id="IPR019775">
    <property type="entry name" value="WD40_repeat_CS"/>
</dbReference>
<dbReference type="InterPro" id="IPR015943">
    <property type="entry name" value="WD40/YVTN_repeat-like_dom_sf"/>
</dbReference>
<dbReference type="SUPFAM" id="SSF50978">
    <property type="entry name" value="WD40 repeat-like"/>
    <property type="match status" value="1"/>
</dbReference>
<dbReference type="InterPro" id="IPR040324">
    <property type="entry name" value="WDR44/Dgr2"/>
</dbReference>
<name>A0ABM0P5L7_PRUMU</name>
<feature type="repeat" description="WD" evidence="3">
    <location>
        <begin position="386"/>
        <end position="418"/>
    </location>
</feature>
<evidence type="ECO:0000313" key="4">
    <source>
        <dbReference type="Proteomes" id="UP000694861"/>
    </source>
</evidence>
<evidence type="ECO:0000256" key="1">
    <source>
        <dbReference type="ARBA" id="ARBA00022574"/>
    </source>
</evidence>
<proteinExistence type="predicted"/>
<dbReference type="PANTHER" id="PTHR14221:SF57">
    <property type="entry name" value="TRANSDUCIN_WD40 REPEAT-LIKE SUPERFAMILY PROTEIN"/>
    <property type="match status" value="1"/>
</dbReference>
<keyword evidence="4" id="KW-1185">Reference proteome</keyword>
<reference evidence="4" key="1">
    <citation type="journal article" date="1997" name="Nucleic Acids Res.">
        <title>tRNAscan-SE: a program for improved detection of transfer RNA genes in genomic sequence.</title>
        <authorList>
            <person name="Lowe T.M."/>
            <person name="Eddy S.R."/>
        </authorList>
    </citation>
    <scope>NUCLEOTIDE SEQUENCE [LARGE SCALE GENOMIC DNA]</scope>
</reference>
<reference evidence="5 6" key="3">
    <citation type="submission" date="2025-05" db="UniProtKB">
        <authorList>
            <consortium name="RefSeq"/>
        </authorList>
    </citation>
    <scope>IDENTIFICATION</scope>
</reference>
<dbReference type="RefSeq" id="XP_008234700.1">
    <property type="nucleotide sequence ID" value="XM_008236478.1"/>
</dbReference>
<evidence type="ECO:0000313" key="6">
    <source>
        <dbReference type="RefSeq" id="XP_016650268.1"/>
    </source>
</evidence>
<feature type="repeat" description="WD" evidence="3">
    <location>
        <begin position="426"/>
        <end position="458"/>
    </location>
</feature>
<keyword evidence="1 3" id="KW-0853">WD repeat</keyword>
<protein>
    <submittedName>
        <fullName evidence="5 6">Uncharacterized protein LOC103333609 isoform X1</fullName>
    </submittedName>
</protein>
<feature type="repeat" description="WD" evidence="3">
    <location>
        <begin position="569"/>
        <end position="593"/>
    </location>
</feature>
<dbReference type="RefSeq" id="XP_016650268.1">
    <property type="nucleotide sequence ID" value="XM_016794782.1"/>
</dbReference>
<dbReference type="InterPro" id="IPR036322">
    <property type="entry name" value="WD40_repeat_dom_sf"/>
</dbReference>
<dbReference type="InterPro" id="IPR001680">
    <property type="entry name" value="WD40_rpt"/>
</dbReference>
<dbReference type="PROSITE" id="PS50082">
    <property type="entry name" value="WD_REPEATS_2"/>
    <property type="match status" value="4"/>
</dbReference>
<dbReference type="PANTHER" id="PTHR14221">
    <property type="entry name" value="WD REPEAT DOMAIN 44"/>
    <property type="match status" value="1"/>
</dbReference>
<dbReference type="PROSITE" id="PS00678">
    <property type="entry name" value="WD_REPEATS_1"/>
    <property type="match status" value="1"/>
</dbReference>
<evidence type="ECO:0000256" key="3">
    <source>
        <dbReference type="PROSITE-ProRule" id="PRU00221"/>
    </source>
</evidence>
<reference evidence="4" key="2">
    <citation type="journal article" date="2012" name="Nat. Commun.">
        <title>The genome of Prunus mume.</title>
        <authorList>
            <person name="Zhang Q."/>
            <person name="Chen W."/>
            <person name="Sun L."/>
            <person name="Zhao F."/>
            <person name="Huang B."/>
            <person name="Yang W."/>
            <person name="Tao Y."/>
            <person name="Wang J."/>
            <person name="Yuan Z."/>
            <person name="Fan G."/>
            <person name="Xing Z."/>
            <person name="Han C."/>
            <person name="Pan H."/>
            <person name="Zhong X."/>
            <person name="Shi W."/>
            <person name="Liang X."/>
            <person name="Du D."/>
            <person name="Sun F."/>
            <person name="Xu Z."/>
            <person name="Hao R."/>
            <person name="Lv T."/>
            <person name="Lv Y."/>
            <person name="Zheng Z."/>
            <person name="Sun M."/>
            <person name="Luo L."/>
            <person name="Cai M."/>
            <person name="Gao Y."/>
            <person name="Wang J."/>
            <person name="Yin Y."/>
            <person name="Xu X."/>
            <person name="Cheng T."/>
            <person name="Wang J."/>
        </authorList>
    </citation>
    <scope>NUCLEOTIDE SEQUENCE [LARGE SCALE GENOMIC DNA]</scope>
</reference>
<keyword evidence="2" id="KW-0677">Repeat</keyword>
<evidence type="ECO:0000313" key="5">
    <source>
        <dbReference type="RefSeq" id="XP_008234700.1"/>
    </source>
</evidence>
<dbReference type="PRINTS" id="PR00320">
    <property type="entry name" value="GPROTEINBRPT"/>
</dbReference>
<dbReference type="Proteomes" id="UP000694861">
    <property type="component" value="Linkage group LG5"/>
</dbReference>
<dbReference type="GeneID" id="103333609"/>
<feature type="repeat" description="WD" evidence="3">
    <location>
        <begin position="284"/>
        <end position="325"/>
    </location>
</feature>
<dbReference type="Gene3D" id="2.130.10.10">
    <property type="entry name" value="YVTN repeat-like/Quinoprotein amine dehydrogenase"/>
    <property type="match status" value="1"/>
</dbReference>
<gene>
    <name evidence="5 6" type="primary">LOC103333609</name>
</gene>
<dbReference type="Pfam" id="PF00400">
    <property type="entry name" value="WD40"/>
    <property type="match status" value="4"/>
</dbReference>
<accession>A0ABM0P5L7</accession>
<dbReference type="InterPro" id="IPR020472">
    <property type="entry name" value="WD40_PAC1"/>
</dbReference>